<dbReference type="EMBL" id="JBHUMY010000033">
    <property type="protein sequence ID" value="MFD2662880.1"/>
    <property type="molecule type" value="Genomic_DNA"/>
</dbReference>
<dbReference type="PANTHER" id="PTHR43649">
    <property type="entry name" value="ARABINOSE-BINDING PROTEIN-RELATED"/>
    <property type="match status" value="1"/>
</dbReference>
<keyword evidence="2" id="KW-0732">Signal</keyword>
<accession>A0ABW5R312</accession>
<keyword evidence="4" id="KW-1185">Reference proteome</keyword>
<dbReference type="SUPFAM" id="SSF53850">
    <property type="entry name" value="Periplasmic binding protein-like II"/>
    <property type="match status" value="1"/>
</dbReference>
<dbReference type="InterPro" id="IPR006059">
    <property type="entry name" value="SBP"/>
</dbReference>
<gene>
    <name evidence="3" type="ORF">ACFSW5_21730</name>
</gene>
<sequence length="461" mass="50543">MKKGLVILPAIVFVFALALSACSGGGSGTPPAESAAPSSSAGGNTGEGNGNEGNAGTETASEYDIPDGTTITIVNGGGSSVEQQMAMYGDLLVEKFPNVNFVFKGTTSELKIDKMILGGEKFDIYLRSVGYFFQEVPDNGFEYDMTELMSKHQVDLSGIDPVLMKSMTDNAGGKLWGVPVLNSTIVMYYNKDLFDNFGVDYPTDGMTWDQVFEIAKSFNQTKDGVNYVGLAVSDHHMTKLNNFGLSYVDSATNLSTYDDERWKAIAEIFRKPAEDPGYRDFMAKYENKIADSKVFYEGRAAMFAALVHHTGNENFERADFNWDMVSIPTFKENPGIGGQAYPEYAAVASFSENKDAAVNVIKYMISEEFQMKYAKKGIMPVLTSKDVQAAYGSESYKDKNNLAVFYNPFAPVMVKTKFDGDVERAFTGQKNDLALGKIDVNTMLRTAKEEADKKIAEKNGN</sequence>
<feature type="chain" id="PRO_5045773045" evidence="2">
    <location>
        <begin position="24"/>
        <end position="461"/>
    </location>
</feature>
<dbReference type="PROSITE" id="PS51257">
    <property type="entry name" value="PROKAR_LIPOPROTEIN"/>
    <property type="match status" value="1"/>
</dbReference>
<reference evidence="4" key="1">
    <citation type="journal article" date="2019" name="Int. J. Syst. Evol. Microbiol.">
        <title>The Global Catalogue of Microorganisms (GCM) 10K type strain sequencing project: providing services to taxonomists for standard genome sequencing and annotation.</title>
        <authorList>
            <consortium name="The Broad Institute Genomics Platform"/>
            <consortium name="The Broad Institute Genome Sequencing Center for Infectious Disease"/>
            <person name="Wu L."/>
            <person name="Ma J."/>
        </authorList>
    </citation>
    <scope>NUCLEOTIDE SEQUENCE [LARGE SCALE GENOMIC DNA]</scope>
    <source>
        <strain evidence="4">TISTR 1827</strain>
    </source>
</reference>
<evidence type="ECO:0000313" key="3">
    <source>
        <dbReference type="EMBL" id="MFD2662880.1"/>
    </source>
</evidence>
<name>A0ABW5R312_9BACL</name>
<dbReference type="InterPro" id="IPR050490">
    <property type="entry name" value="Bact_solute-bd_prot1"/>
</dbReference>
<protein>
    <submittedName>
        <fullName evidence="3">ABC transporter substrate-binding protein</fullName>
    </submittedName>
</protein>
<feature type="signal peptide" evidence="2">
    <location>
        <begin position="1"/>
        <end position="23"/>
    </location>
</feature>
<evidence type="ECO:0000256" key="2">
    <source>
        <dbReference type="SAM" id="SignalP"/>
    </source>
</evidence>
<proteinExistence type="predicted"/>
<feature type="compositionally biased region" description="Gly residues" evidence="1">
    <location>
        <begin position="43"/>
        <end position="53"/>
    </location>
</feature>
<dbReference type="RefSeq" id="WP_379277880.1">
    <property type="nucleotide sequence ID" value="NZ_JBHUGT010000016.1"/>
</dbReference>
<feature type="region of interest" description="Disordered" evidence="1">
    <location>
        <begin position="27"/>
        <end position="63"/>
    </location>
</feature>
<dbReference type="PANTHER" id="PTHR43649:SF12">
    <property type="entry name" value="DIACETYLCHITOBIOSE BINDING PROTEIN DASA"/>
    <property type="match status" value="1"/>
</dbReference>
<evidence type="ECO:0000256" key="1">
    <source>
        <dbReference type="SAM" id="MobiDB-lite"/>
    </source>
</evidence>
<dbReference type="Gene3D" id="3.40.190.10">
    <property type="entry name" value="Periplasmic binding protein-like II"/>
    <property type="match status" value="1"/>
</dbReference>
<feature type="compositionally biased region" description="Low complexity" evidence="1">
    <location>
        <begin position="29"/>
        <end position="42"/>
    </location>
</feature>
<comment type="caution">
    <text evidence="3">The sequence shown here is derived from an EMBL/GenBank/DDBJ whole genome shotgun (WGS) entry which is preliminary data.</text>
</comment>
<dbReference type="Pfam" id="PF01547">
    <property type="entry name" value="SBP_bac_1"/>
    <property type="match status" value="1"/>
</dbReference>
<dbReference type="Proteomes" id="UP001597493">
    <property type="component" value="Unassembled WGS sequence"/>
</dbReference>
<evidence type="ECO:0000313" key="4">
    <source>
        <dbReference type="Proteomes" id="UP001597493"/>
    </source>
</evidence>
<organism evidence="3 4">
    <name type="scientific">Paenibacillus thailandensis</name>
    <dbReference type="NCBI Taxonomy" id="393250"/>
    <lineage>
        <taxon>Bacteria</taxon>
        <taxon>Bacillati</taxon>
        <taxon>Bacillota</taxon>
        <taxon>Bacilli</taxon>
        <taxon>Bacillales</taxon>
        <taxon>Paenibacillaceae</taxon>
        <taxon>Paenibacillus</taxon>
    </lineage>
</organism>